<organism evidence="4 5">
    <name type="scientific">Limulus polyphemus</name>
    <name type="common">Atlantic horseshoe crab</name>
    <dbReference type="NCBI Taxonomy" id="6850"/>
    <lineage>
        <taxon>Eukaryota</taxon>
        <taxon>Metazoa</taxon>
        <taxon>Ecdysozoa</taxon>
        <taxon>Arthropoda</taxon>
        <taxon>Chelicerata</taxon>
        <taxon>Merostomata</taxon>
        <taxon>Xiphosura</taxon>
        <taxon>Limulidae</taxon>
        <taxon>Limulus</taxon>
    </lineage>
</organism>
<keyword evidence="2" id="KW-0326">Glycosidase</keyword>
<evidence type="ECO:0000256" key="1">
    <source>
        <dbReference type="ARBA" id="ARBA00022801"/>
    </source>
</evidence>
<dbReference type="PANTHER" id="PTHR46017">
    <property type="entry name" value="ALPHA-MANNOSIDASE 2C1"/>
    <property type="match status" value="1"/>
</dbReference>
<dbReference type="InterPro" id="IPR011330">
    <property type="entry name" value="Glyco_hydro/deAcase_b/a-brl"/>
</dbReference>
<proteinExistence type="predicted"/>
<dbReference type="PANTHER" id="PTHR46017:SF1">
    <property type="entry name" value="ALPHA-MANNOSIDASE 2C1"/>
    <property type="match status" value="1"/>
</dbReference>
<name>A0ABM1BLK6_LIMPO</name>
<dbReference type="InterPro" id="IPR054723">
    <property type="entry name" value="Ams1-like_N"/>
</dbReference>
<dbReference type="Proteomes" id="UP000694941">
    <property type="component" value="Unplaced"/>
</dbReference>
<gene>
    <name evidence="5 6 7" type="primary">LOC106468568</name>
</gene>
<accession>A0ABM1BLK6</accession>
<dbReference type="Gene3D" id="1.20.1270.50">
    <property type="entry name" value="Glycoside hydrolase family 38, central domain"/>
    <property type="match status" value="1"/>
</dbReference>
<dbReference type="Gene3D" id="3.20.110.10">
    <property type="entry name" value="Glycoside hydrolase 38, N terminal domain"/>
    <property type="match status" value="1"/>
</dbReference>
<dbReference type="SUPFAM" id="SSF88713">
    <property type="entry name" value="Glycoside hydrolase/deacetylase"/>
    <property type="match status" value="1"/>
</dbReference>
<keyword evidence="4" id="KW-1185">Reference proteome</keyword>
<evidence type="ECO:0000313" key="5">
    <source>
        <dbReference type="RefSeq" id="XP_013784457.2"/>
    </source>
</evidence>
<dbReference type="GeneID" id="106468568"/>
<dbReference type="InterPro" id="IPR037094">
    <property type="entry name" value="Glyco_hydro_38_cen_sf"/>
</dbReference>
<evidence type="ECO:0000259" key="3">
    <source>
        <dbReference type="SMART" id="SM00872"/>
    </source>
</evidence>
<keyword evidence="1" id="KW-0378">Hydrolase</keyword>
<sequence>MASMFKNKRTTLERVEKFISPLYFTDANLYGKLYNESIKLSGLYCCNLPAKEKMTFSQVLEQGEFVEVKIGESFGPTWATHWFRVDVEIPESWEGKEVHLRWNSNSEAMVWSDNGIPLQGLSGGLENQLRENFIITRCASVEEFHKVFYIEMACNTAFGAGSTGLISPPCPNQYFTLKLAEIAVFDRKVYGLLVDLEVLLGMVKYLPSESSQAYEALYAANEMVNTIVPGCRETYQKAEEIAHTFFSQRNGDRQHVIMAVGNCHIDCAWLWPFSETIRKCGRSWSSTVRLMEEYPNFYFACSQAQQFSWVKEYYPALYEQIRTYVSKGQFIPVGGSWVEMDGNIPSGEAFIRQFLYGQKFFQEEFGITCKELWLPDTFGFSAQLPQIMRHCGMTNFLTQKLSWNLVNRFPHNNFFWQGIDGSTVLTHLPPGDSYEMKVTVEEAIKTFQNLQDKGRVSCSLMLFGYGDGGGGPTLDMLERQKRLVNVDGVPRVQLSTPQNFFDCLENSSNNLCFWVGDLYLELHNATYTTQAVIKSMNRKCEFALRRTEILLSILMAEKKEPKTDYPSLKLENIWKTLLLTQFHDVLPGTSINKVNEEAFKMLNDVFDCAAELENVAALELFGEFDNN</sequence>
<evidence type="ECO:0000313" key="7">
    <source>
        <dbReference type="RefSeq" id="XP_022252612.1"/>
    </source>
</evidence>
<dbReference type="InterPro" id="IPR000602">
    <property type="entry name" value="Glyco_hydro_38_N"/>
</dbReference>
<dbReference type="SUPFAM" id="SSF88688">
    <property type="entry name" value="Families 57/38 glycoside transferase middle domain"/>
    <property type="match status" value="1"/>
</dbReference>
<dbReference type="RefSeq" id="XP_022252612.1">
    <property type="nucleotide sequence ID" value="XM_022396904.1"/>
</dbReference>
<reference evidence="5 6" key="1">
    <citation type="submission" date="2025-05" db="UniProtKB">
        <authorList>
            <consortium name="RefSeq"/>
        </authorList>
    </citation>
    <scope>IDENTIFICATION</scope>
    <source>
        <tissue evidence="5 6">Muscle</tissue>
    </source>
</reference>
<dbReference type="RefSeq" id="XP_013784457.2">
    <property type="nucleotide sequence ID" value="XM_013929003.2"/>
</dbReference>
<dbReference type="InterPro" id="IPR028995">
    <property type="entry name" value="Glyco_hydro_57/38_cen_sf"/>
</dbReference>
<dbReference type="InterPro" id="IPR027291">
    <property type="entry name" value="Glyco_hydro_38_N_sf"/>
</dbReference>
<feature type="domain" description="Glycoside hydrolase family 38 central" evidence="3">
    <location>
        <begin position="521"/>
        <end position="602"/>
    </location>
</feature>
<evidence type="ECO:0000313" key="4">
    <source>
        <dbReference type="Proteomes" id="UP000694941"/>
    </source>
</evidence>
<dbReference type="Pfam" id="PF09261">
    <property type="entry name" value="Alpha-mann_mid"/>
    <property type="match status" value="1"/>
</dbReference>
<evidence type="ECO:0000256" key="2">
    <source>
        <dbReference type="ARBA" id="ARBA00023295"/>
    </source>
</evidence>
<dbReference type="InterPro" id="IPR015341">
    <property type="entry name" value="Glyco_hydro_38_cen"/>
</dbReference>
<dbReference type="Pfam" id="PF22907">
    <property type="entry name" value="Ams1-like_1st"/>
    <property type="match status" value="1"/>
</dbReference>
<protein>
    <submittedName>
        <fullName evidence="5 6">Alpha-mannosidase 2C1-like</fullName>
    </submittedName>
</protein>
<dbReference type="RefSeq" id="XP_022252611.1">
    <property type="nucleotide sequence ID" value="XM_022396903.1"/>
</dbReference>
<dbReference type="SMART" id="SM00872">
    <property type="entry name" value="Alpha-mann_mid"/>
    <property type="match status" value="1"/>
</dbReference>
<dbReference type="Pfam" id="PF01074">
    <property type="entry name" value="Glyco_hydro_38N"/>
    <property type="match status" value="1"/>
</dbReference>
<evidence type="ECO:0000313" key="6">
    <source>
        <dbReference type="RefSeq" id="XP_022252611.1"/>
    </source>
</evidence>